<dbReference type="Gene3D" id="3.20.20.80">
    <property type="entry name" value="Glycosidases"/>
    <property type="match status" value="1"/>
</dbReference>
<evidence type="ECO:0000256" key="2">
    <source>
        <dbReference type="ARBA" id="ARBA00022729"/>
    </source>
</evidence>
<evidence type="ECO:0000256" key="4">
    <source>
        <dbReference type="ARBA" id="ARBA00023157"/>
    </source>
</evidence>
<dbReference type="PANTHER" id="PTHR23301">
    <property type="entry name" value="CHITIN BINDING PERITROPHIN-A"/>
    <property type="match status" value="1"/>
</dbReference>
<feature type="domain" description="Chitin-binding type-2" evidence="7">
    <location>
        <begin position="28"/>
        <end position="84"/>
    </location>
</feature>
<dbReference type="InterPro" id="IPR051940">
    <property type="entry name" value="Chitin_bind-dev_reg"/>
</dbReference>
<feature type="chain" id="PRO_5002124519" description="Chitin-binding type-2 domain-containing protein" evidence="6">
    <location>
        <begin position="25"/>
        <end position="222"/>
    </location>
</feature>
<dbReference type="AlphaFoldDB" id="A0A0B7B1V9"/>
<evidence type="ECO:0000256" key="3">
    <source>
        <dbReference type="ARBA" id="ARBA00022737"/>
    </source>
</evidence>
<reference evidence="8" key="1">
    <citation type="submission" date="2014-12" db="EMBL/GenBank/DDBJ databases">
        <title>Insight into the proteome of Arion vulgaris.</title>
        <authorList>
            <person name="Aradska J."/>
            <person name="Bulat T."/>
            <person name="Smidak R."/>
            <person name="Sarate P."/>
            <person name="Gangsoo J."/>
            <person name="Sialana F."/>
            <person name="Bilban M."/>
            <person name="Lubec G."/>
        </authorList>
    </citation>
    <scope>NUCLEOTIDE SEQUENCE</scope>
    <source>
        <tissue evidence="8">Skin</tissue>
    </source>
</reference>
<keyword evidence="5" id="KW-0325">Glycoprotein</keyword>
<dbReference type="InterPro" id="IPR036508">
    <property type="entry name" value="Chitin-bd_dom_sf"/>
</dbReference>
<dbReference type="InterPro" id="IPR002557">
    <property type="entry name" value="Chitin-bd_dom"/>
</dbReference>
<keyword evidence="1" id="KW-0147">Chitin-binding</keyword>
<dbReference type="GO" id="GO:0008061">
    <property type="term" value="F:chitin binding"/>
    <property type="evidence" value="ECO:0007669"/>
    <property type="project" value="UniProtKB-KW"/>
</dbReference>
<evidence type="ECO:0000313" key="8">
    <source>
        <dbReference type="EMBL" id="CEK86993.1"/>
    </source>
</evidence>
<sequence length="222" mass="24936">MAKTHLVKIILLLIMAINMVVVQAEFNRNFCVDKVKTFYSDPDDCTRFYTCILKITYYYTCPAGLFFNVDINVCDWPQNVNCVSRRNTLGLSSSTTFSTPEQPSSTPTSTESLLLSTGLFSSTLVDTQATALGRTTRSPHLPSWAICHDKTDGLYPDPESCNSFYQCSRGYSYNFKCQTDLFFNPDLNTVTGSGMSNVPLQERLVIKRKLPVVKPILLMCII</sequence>
<evidence type="ECO:0000259" key="7">
    <source>
        <dbReference type="PROSITE" id="PS50940"/>
    </source>
</evidence>
<keyword evidence="4" id="KW-1015">Disulfide bond</keyword>
<dbReference type="PROSITE" id="PS50940">
    <property type="entry name" value="CHIT_BIND_II"/>
    <property type="match status" value="2"/>
</dbReference>
<proteinExistence type="predicted"/>
<organism evidence="8">
    <name type="scientific">Arion vulgaris</name>
    <dbReference type="NCBI Taxonomy" id="1028688"/>
    <lineage>
        <taxon>Eukaryota</taxon>
        <taxon>Metazoa</taxon>
        <taxon>Spiralia</taxon>
        <taxon>Lophotrochozoa</taxon>
        <taxon>Mollusca</taxon>
        <taxon>Gastropoda</taxon>
        <taxon>Heterobranchia</taxon>
        <taxon>Euthyneura</taxon>
        <taxon>Panpulmonata</taxon>
        <taxon>Eupulmonata</taxon>
        <taxon>Stylommatophora</taxon>
        <taxon>Helicina</taxon>
        <taxon>Arionoidea</taxon>
        <taxon>Arionidae</taxon>
        <taxon>Arion</taxon>
    </lineage>
</organism>
<dbReference type="Gene3D" id="2.170.140.10">
    <property type="entry name" value="Chitin binding domain"/>
    <property type="match status" value="1"/>
</dbReference>
<name>A0A0B7B1V9_9EUPU</name>
<gene>
    <name evidence="8" type="primary">ORF156744</name>
</gene>
<accession>A0A0B7B1V9</accession>
<dbReference type="PANTHER" id="PTHR23301:SF0">
    <property type="entry name" value="CHITIN-BINDING TYPE-2 DOMAIN-CONTAINING PROTEIN-RELATED"/>
    <property type="match status" value="1"/>
</dbReference>
<dbReference type="SUPFAM" id="SSF57625">
    <property type="entry name" value="Invertebrate chitin-binding proteins"/>
    <property type="match status" value="2"/>
</dbReference>
<protein>
    <recommendedName>
        <fullName evidence="7">Chitin-binding type-2 domain-containing protein</fullName>
    </recommendedName>
</protein>
<evidence type="ECO:0000256" key="1">
    <source>
        <dbReference type="ARBA" id="ARBA00022669"/>
    </source>
</evidence>
<evidence type="ECO:0000256" key="5">
    <source>
        <dbReference type="ARBA" id="ARBA00023180"/>
    </source>
</evidence>
<dbReference type="GO" id="GO:0005576">
    <property type="term" value="C:extracellular region"/>
    <property type="evidence" value="ECO:0007669"/>
    <property type="project" value="InterPro"/>
</dbReference>
<dbReference type="Pfam" id="PF01607">
    <property type="entry name" value="CBM_14"/>
    <property type="match status" value="2"/>
</dbReference>
<keyword evidence="2 6" id="KW-0732">Signal</keyword>
<dbReference type="EMBL" id="HACG01040128">
    <property type="protein sequence ID" value="CEK86993.1"/>
    <property type="molecule type" value="Transcribed_RNA"/>
</dbReference>
<evidence type="ECO:0000256" key="6">
    <source>
        <dbReference type="SAM" id="SignalP"/>
    </source>
</evidence>
<keyword evidence="3" id="KW-0677">Repeat</keyword>
<dbReference type="SMART" id="SM00494">
    <property type="entry name" value="ChtBD2"/>
    <property type="match status" value="2"/>
</dbReference>
<feature type="signal peptide" evidence="6">
    <location>
        <begin position="1"/>
        <end position="24"/>
    </location>
</feature>
<feature type="domain" description="Chitin-binding type-2" evidence="7">
    <location>
        <begin position="144"/>
        <end position="188"/>
    </location>
</feature>